<keyword evidence="2" id="KW-0378">Hydrolase</keyword>
<dbReference type="EMBL" id="JAATJA010000002">
    <property type="protein sequence ID" value="NJB68091.1"/>
    <property type="molecule type" value="Genomic_DNA"/>
</dbReference>
<dbReference type="CDD" id="cd11528">
    <property type="entry name" value="NTP-PPase_MazG_Nterm"/>
    <property type="match status" value="1"/>
</dbReference>
<dbReference type="InterPro" id="IPR048011">
    <property type="entry name" value="NTP-PPase_MazG-like_C"/>
</dbReference>
<dbReference type="Proteomes" id="UP000580856">
    <property type="component" value="Unassembled WGS sequence"/>
</dbReference>
<evidence type="ECO:0000313" key="2">
    <source>
        <dbReference type="EMBL" id="NJB68091.1"/>
    </source>
</evidence>
<accession>A0A846QIU8</accession>
<dbReference type="CDD" id="cd11529">
    <property type="entry name" value="NTP-PPase_MazG_Cterm"/>
    <property type="match status" value="1"/>
</dbReference>
<dbReference type="GO" id="GO:0046061">
    <property type="term" value="P:dATP catabolic process"/>
    <property type="evidence" value="ECO:0007669"/>
    <property type="project" value="TreeGrafter"/>
</dbReference>
<dbReference type="GO" id="GO:0046047">
    <property type="term" value="P:TTP catabolic process"/>
    <property type="evidence" value="ECO:0007669"/>
    <property type="project" value="TreeGrafter"/>
</dbReference>
<dbReference type="GO" id="GO:0046076">
    <property type="term" value="P:dTTP catabolic process"/>
    <property type="evidence" value="ECO:0007669"/>
    <property type="project" value="TreeGrafter"/>
</dbReference>
<dbReference type="NCBIfam" id="TIGR00444">
    <property type="entry name" value="mazG"/>
    <property type="match status" value="1"/>
</dbReference>
<dbReference type="GO" id="GO:0047693">
    <property type="term" value="F:ATP diphosphatase activity"/>
    <property type="evidence" value="ECO:0007669"/>
    <property type="project" value="UniProtKB-EC"/>
</dbReference>
<dbReference type="GO" id="GO:0046081">
    <property type="term" value="P:dUTP catabolic process"/>
    <property type="evidence" value="ECO:0007669"/>
    <property type="project" value="TreeGrafter"/>
</dbReference>
<dbReference type="RefSeq" id="WP_167941186.1">
    <property type="nucleotide sequence ID" value="NZ_JAATJA010000002.1"/>
</dbReference>
<dbReference type="Pfam" id="PF03819">
    <property type="entry name" value="MazG"/>
    <property type="match status" value="1"/>
</dbReference>
<dbReference type="InterPro" id="IPR011551">
    <property type="entry name" value="NTP_PyrPHydrolase_MazG"/>
</dbReference>
<dbReference type="GO" id="GO:0046052">
    <property type="term" value="P:UTP catabolic process"/>
    <property type="evidence" value="ECO:0007669"/>
    <property type="project" value="TreeGrafter"/>
</dbReference>
<dbReference type="PANTHER" id="PTHR30522:SF0">
    <property type="entry name" value="NUCLEOSIDE TRIPHOSPHATE PYROPHOSPHOHYDROLASE"/>
    <property type="match status" value="1"/>
</dbReference>
<name>A0A846QIU8_9BACT</name>
<evidence type="ECO:0000259" key="1">
    <source>
        <dbReference type="Pfam" id="PF03819"/>
    </source>
</evidence>
<dbReference type="SUPFAM" id="SSF101386">
    <property type="entry name" value="all-alpha NTP pyrophosphatases"/>
    <property type="match status" value="2"/>
</dbReference>
<dbReference type="AlphaFoldDB" id="A0A846QIU8"/>
<dbReference type="InterPro" id="IPR048015">
    <property type="entry name" value="NTP-PPase_MazG-like_N"/>
</dbReference>
<dbReference type="Gene3D" id="1.10.287.1080">
    <property type="entry name" value="MazG-like"/>
    <property type="match status" value="2"/>
</dbReference>
<feature type="domain" description="NTP pyrophosphohydrolase MazG-like" evidence="1">
    <location>
        <begin position="42"/>
        <end position="123"/>
    </location>
</feature>
<protein>
    <submittedName>
        <fullName evidence="2">ATP diphosphatase</fullName>
        <ecNumber evidence="2">3.6.1.8</ecNumber>
    </submittedName>
</protein>
<dbReference type="NCBIfam" id="NF007113">
    <property type="entry name" value="PRK09562.1"/>
    <property type="match status" value="1"/>
</dbReference>
<comment type="caution">
    <text evidence="2">The sequence shown here is derived from an EMBL/GenBank/DDBJ whole genome shotgun (WGS) entry which is preliminary data.</text>
</comment>
<gene>
    <name evidence="2" type="ORF">GGQ74_001764</name>
</gene>
<dbReference type="InterPro" id="IPR004518">
    <property type="entry name" value="MazG-like_dom"/>
</dbReference>
<dbReference type="GO" id="GO:0006203">
    <property type="term" value="P:dGTP catabolic process"/>
    <property type="evidence" value="ECO:0007669"/>
    <property type="project" value="TreeGrafter"/>
</dbReference>
<keyword evidence="3" id="KW-1185">Reference proteome</keyword>
<evidence type="ECO:0000313" key="3">
    <source>
        <dbReference type="Proteomes" id="UP000580856"/>
    </source>
</evidence>
<reference evidence="2 3" key="1">
    <citation type="submission" date="2020-03" db="EMBL/GenBank/DDBJ databases">
        <title>Genomic Encyclopedia of Type Strains, Phase IV (KMG-IV): sequencing the most valuable type-strain genomes for metagenomic binning, comparative biology and taxonomic classification.</title>
        <authorList>
            <person name="Goeker M."/>
        </authorList>
    </citation>
    <scope>NUCLEOTIDE SEQUENCE [LARGE SCALE GENOMIC DNA]</scope>
    <source>
        <strain evidence="2 3">DSM 24233</strain>
    </source>
</reference>
<organism evidence="2 3">
    <name type="scientific">Desulfobaculum xiamenense</name>
    <dbReference type="NCBI Taxonomy" id="995050"/>
    <lineage>
        <taxon>Bacteria</taxon>
        <taxon>Pseudomonadati</taxon>
        <taxon>Thermodesulfobacteriota</taxon>
        <taxon>Desulfovibrionia</taxon>
        <taxon>Desulfovibrionales</taxon>
        <taxon>Desulfovibrionaceae</taxon>
        <taxon>Desulfobaculum</taxon>
    </lineage>
</organism>
<dbReference type="PANTHER" id="PTHR30522">
    <property type="entry name" value="NUCLEOSIDE TRIPHOSPHATE PYROPHOSPHOHYDROLASE"/>
    <property type="match status" value="1"/>
</dbReference>
<dbReference type="EC" id="3.6.1.8" evidence="2"/>
<proteinExistence type="predicted"/>
<sequence length="282" mass="32205">MTATKEGVAVAGDADSARSLTELVGVIRSLLGENGCPWDKEQTPWTMTDYILEEAFELAEAIRHDIPAHSTEATRAEVMEELGDVAFLLYFVAELYERAGHFSLAESLDYARAKMVRRHPHVFGDLHVDSQDELLVNWERIKRSEKNGEGEAPKRVFESLPKGLPPMLKAYRINSKAARVGFTWADDEDQKRHLDGEWQEWLEAKASGDQERMQEEFGDYLFSLIEYGRRHGLKANMALDDANVKFLNRFNAMEELASQEGRDIADLSLDEKNELWERVKAR</sequence>